<dbReference type="RefSeq" id="WP_129433740.1">
    <property type="nucleotide sequence ID" value="NZ_SBKO01000001.1"/>
</dbReference>
<organism evidence="2 3">
    <name type="scientific">Flavobacterium amnicola</name>
    <dbReference type="NCBI Taxonomy" id="2506422"/>
    <lineage>
        <taxon>Bacteria</taxon>
        <taxon>Pseudomonadati</taxon>
        <taxon>Bacteroidota</taxon>
        <taxon>Flavobacteriia</taxon>
        <taxon>Flavobacteriales</taxon>
        <taxon>Flavobacteriaceae</taxon>
        <taxon>Flavobacterium</taxon>
    </lineage>
</organism>
<dbReference type="EMBL" id="SBKO01000001">
    <property type="protein sequence ID" value="RXR20652.1"/>
    <property type="molecule type" value="Genomic_DNA"/>
</dbReference>
<reference evidence="3" key="1">
    <citation type="submission" date="2019-01" db="EMBL/GenBank/DDBJ databases">
        <title>Cytophagaceae bacterium strain CAR-16.</title>
        <authorList>
            <person name="Chen W.-M."/>
        </authorList>
    </citation>
    <scope>NUCLEOTIDE SEQUENCE [LARGE SCALE GENOMIC DNA]</scope>
    <source>
        <strain evidence="3">LLJ-11</strain>
    </source>
</reference>
<keyword evidence="3" id="KW-1185">Reference proteome</keyword>
<evidence type="ECO:0000256" key="1">
    <source>
        <dbReference type="SAM" id="SignalP"/>
    </source>
</evidence>
<name>A0A4Q1K4Z9_9FLAO</name>
<dbReference type="OrthoDB" id="1521716at2"/>
<dbReference type="PANTHER" id="PTHR41339">
    <property type="entry name" value="LIPL48"/>
    <property type="match status" value="1"/>
</dbReference>
<feature type="signal peptide" evidence="1">
    <location>
        <begin position="1"/>
        <end position="20"/>
    </location>
</feature>
<evidence type="ECO:0008006" key="4">
    <source>
        <dbReference type="Google" id="ProtNLM"/>
    </source>
</evidence>
<evidence type="ECO:0000313" key="2">
    <source>
        <dbReference type="EMBL" id="RXR20652.1"/>
    </source>
</evidence>
<gene>
    <name evidence="2" type="ORF">EQG63_01590</name>
</gene>
<dbReference type="InterPro" id="IPR011050">
    <property type="entry name" value="Pectin_lyase_fold/virulence"/>
</dbReference>
<evidence type="ECO:0000313" key="3">
    <source>
        <dbReference type="Proteomes" id="UP000290283"/>
    </source>
</evidence>
<dbReference type="AlphaFoldDB" id="A0A4Q1K4Z9"/>
<dbReference type="PANTHER" id="PTHR41339:SF1">
    <property type="entry name" value="SECRETED PROTEIN"/>
    <property type="match status" value="1"/>
</dbReference>
<accession>A0A4Q1K4Z9</accession>
<comment type="caution">
    <text evidence="2">The sequence shown here is derived from an EMBL/GenBank/DDBJ whole genome shotgun (WGS) entry which is preliminary data.</text>
</comment>
<protein>
    <recommendedName>
        <fullName evidence="4">T9SS C-terminal target domain-containing protein</fullName>
    </recommendedName>
</protein>
<proteinExistence type="predicted"/>
<keyword evidence="1" id="KW-0732">Signal</keyword>
<dbReference type="SUPFAM" id="SSF51126">
    <property type="entry name" value="Pectin lyase-like"/>
    <property type="match status" value="1"/>
</dbReference>
<sequence length="412" mass="45061">MKIKSILVALFAFSTAIAQNQQGITGDNWFSGWTNFKPKAVEYNQPTNILSGVIAENTTLSKRNVYVLMGTVYVSNNATLTIEPGTVIRGDFETNGTLVITRGSKLMAEGKESDPIVFTSTKSTADRKAGDWGGVILYGDGPLNRHGGVISSIYDPNPLYNNFGGTNEKGSSGVLKYVRIEFAGKKIDAKTMLNGLTLGAVGSGTIVDHVQVSFAKDDAVEVIGGIVDINNFISFNNADDDFDFSMGVQCNVNNSIVIRSPFISDNTRSRCLEIDSYDKVENFDATKKKTVIKLNNVTMVSNEVNNQGLVKEAISLKSDSFLEMNNCVVAGFASFIALDDKYLSEPNFKQIKISNTTVDSCTAMFTNETLSPVDTVNNWFNTNNKTLYVSSIGIMNLFKNNDTKKKPDFRLK</sequence>
<dbReference type="Proteomes" id="UP000290283">
    <property type="component" value="Unassembled WGS sequence"/>
</dbReference>
<feature type="chain" id="PRO_5020552529" description="T9SS C-terminal target domain-containing protein" evidence="1">
    <location>
        <begin position="21"/>
        <end position="412"/>
    </location>
</feature>